<comment type="caution">
    <text evidence="3">The sequence shown here is derived from an EMBL/GenBank/DDBJ whole genome shotgun (WGS) entry which is preliminary data.</text>
</comment>
<dbReference type="InterPro" id="IPR053151">
    <property type="entry name" value="RNase_H-like"/>
</dbReference>
<dbReference type="Proteomes" id="UP001552299">
    <property type="component" value="Unassembled WGS sequence"/>
</dbReference>
<dbReference type="CDD" id="cd06222">
    <property type="entry name" value="RNase_H_like"/>
    <property type="match status" value="1"/>
</dbReference>
<accession>A0ABD0VUD2</accession>
<gene>
    <name evidence="3" type="ORF">M5K25_002555</name>
</gene>
<dbReference type="Pfam" id="PF14111">
    <property type="entry name" value="DUF4283"/>
    <property type="match status" value="1"/>
</dbReference>
<dbReference type="InterPro" id="IPR044730">
    <property type="entry name" value="RNase_H-like_dom_plant"/>
</dbReference>
<feature type="domain" description="DUF4283" evidence="2">
    <location>
        <begin position="65"/>
        <end position="141"/>
    </location>
</feature>
<dbReference type="PANTHER" id="PTHR47723">
    <property type="entry name" value="OS05G0353850 PROTEIN"/>
    <property type="match status" value="1"/>
</dbReference>
<organism evidence="3 4">
    <name type="scientific">Dendrobium thyrsiflorum</name>
    <name type="common">Pinecone-like raceme dendrobium</name>
    <name type="synonym">Orchid</name>
    <dbReference type="NCBI Taxonomy" id="117978"/>
    <lineage>
        <taxon>Eukaryota</taxon>
        <taxon>Viridiplantae</taxon>
        <taxon>Streptophyta</taxon>
        <taxon>Embryophyta</taxon>
        <taxon>Tracheophyta</taxon>
        <taxon>Spermatophyta</taxon>
        <taxon>Magnoliopsida</taxon>
        <taxon>Liliopsida</taxon>
        <taxon>Asparagales</taxon>
        <taxon>Orchidaceae</taxon>
        <taxon>Epidendroideae</taxon>
        <taxon>Malaxideae</taxon>
        <taxon>Dendrobiinae</taxon>
        <taxon>Dendrobium</taxon>
    </lineage>
</organism>
<dbReference type="InterPro" id="IPR012337">
    <property type="entry name" value="RNaseH-like_sf"/>
</dbReference>
<dbReference type="Gene3D" id="3.30.420.10">
    <property type="entry name" value="Ribonuclease H-like superfamily/Ribonuclease H"/>
    <property type="match status" value="1"/>
</dbReference>
<reference evidence="3 4" key="1">
    <citation type="journal article" date="2024" name="Plant Biotechnol. J.">
        <title>Dendrobium thyrsiflorum genome and its molecular insights into genes involved in important horticultural traits.</title>
        <authorList>
            <person name="Chen B."/>
            <person name="Wang J.Y."/>
            <person name="Zheng P.J."/>
            <person name="Li K.L."/>
            <person name="Liang Y.M."/>
            <person name="Chen X.F."/>
            <person name="Zhang C."/>
            <person name="Zhao X."/>
            <person name="He X."/>
            <person name="Zhang G.Q."/>
            <person name="Liu Z.J."/>
            <person name="Xu Q."/>
        </authorList>
    </citation>
    <scope>NUCLEOTIDE SEQUENCE [LARGE SCALE GENOMIC DNA]</scope>
    <source>
        <strain evidence="3">GZMU011</strain>
    </source>
</reference>
<dbReference type="SUPFAM" id="SSF53098">
    <property type="entry name" value="Ribonuclease H-like"/>
    <property type="match status" value="1"/>
</dbReference>
<name>A0ABD0VUD2_DENTH</name>
<evidence type="ECO:0000313" key="4">
    <source>
        <dbReference type="Proteomes" id="UP001552299"/>
    </source>
</evidence>
<feature type="domain" description="RNase H type-1" evidence="1">
    <location>
        <begin position="329"/>
        <end position="448"/>
    </location>
</feature>
<dbReference type="Pfam" id="PF13456">
    <property type="entry name" value="RVT_3"/>
    <property type="match status" value="1"/>
</dbReference>
<evidence type="ECO:0008006" key="5">
    <source>
        <dbReference type="Google" id="ProtNLM"/>
    </source>
</evidence>
<dbReference type="InterPro" id="IPR025558">
    <property type="entry name" value="DUF4283"/>
</dbReference>
<dbReference type="PANTHER" id="PTHR47723:SF19">
    <property type="entry name" value="POLYNUCLEOTIDYL TRANSFERASE, RIBONUCLEASE H-LIKE SUPERFAMILY PROTEIN"/>
    <property type="match status" value="1"/>
</dbReference>
<proteinExistence type="predicted"/>
<evidence type="ECO:0000259" key="2">
    <source>
        <dbReference type="Pfam" id="PF14111"/>
    </source>
</evidence>
<dbReference type="AlphaFoldDB" id="A0ABD0VUD2"/>
<evidence type="ECO:0000313" key="3">
    <source>
        <dbReference type="EMBL" id="KAL0926337.1"/>
    </source>
</evidence>
<keyword evidence="4" id="KW-1185">Reference proteome</keyword>
<dbReference type="InterPro" id="IPR036397">
    <property type="entry name" value="RNaseH_sf"/>
</dbReference>
<dbReference type="InterPro" id="IPR002156">
    <property type="entry name" value="RNaseH_domain"/>
</dbReference>
<evidence type="ECO:0000259" key="1">
    <source>
        <dbReference type="Pfam" id="PF13456"/>
    </source>
</evidence>
<sequence length="483" mass="53730">MMASPSSNPWLAATGDGKSRSFKDVLAGNSSVNGGKIDFVHGSFKGFPALMIDDNDISRLAAPFVFTLVGKFVGRRPNLDTIRKFFLNLKLTGTFSVGLMDPRHVAIQLANDLDYSRIFARRTYYILGCQMRLLKWTPDFDGSKPELVFNVGEQSVELADVTGDPVGDVQKPEISFNEPIDVMLDEHNNRPNSSQLIQPDQVSLLNNALDTNVSISLVQDGVQNLEEGELDQGELVVDLVNETSNLGNETVKVTNVSVANLALNDNNISVDNNANSKGDDENDFQQLKNFLNCYDAVLYFGIRHNGNFSNDNQRLVYWHKPPVSIFKLNVDGSVRNDGIGCGGIIRDDKGNLVVAFAEPLATCSVVKAELFAILKGIKLCFSRDIYNIWIEVDAISTIHFLMQNSSNVVKHDLFYLIREIKHLLNMANCNMSHVYREGNACADWLANFGCNLSCFTEFSTNNLPLPVKGMIRLDKLNMPYLRK</sequence>
<dbReference type="EMBL" id="JANQDX010000003">
    <property type="protein sequence ID" value="KAL0926337.1"/>
    <property type="molecule type" value="Genomic_DNA"/>
</dbReference>
<protein>
    <recommendedName>
        <fullName evidence="5">RNase H type-1 domain-containing protein</fullName>
    </recommendedName>
</protein>